<dbReference type="PANTHER" id="PTHR14387">
    <property type="entry name" value="THADA/DEATH RECEPTOR INTERACTING PROTEIN"/>
    <property type="match status" value="1"/>
</dbReference>
<dbReference type="SUPFAM" id="SSF48371">
    <property type="entry name" value="ARM repeat"/>
    <property type="match status" value="2"/>
</dbReference>
<feature type="domain" description="DUF2428" evidence="3">
    <location>
        <begin position="605"/>
        <end position="829"/>
    </location>
</feature>
<dbReference type="OrthoDB" id="73997at2759"/>
<dbReference type="InterPro" id="IPR056843">
    <property type="entry name" value="THADA-like_TPR"/>
</dbReference>
<reference evidence="6 7" key="1">
    <citation type="journal article" date="2009" name="Genome Res.">
        <title>Comparative genomics of protoploid Saccharomycetaceae.</title>
        <authorList>
            <consortium name="The Genolevures Consortium"/>
            <person name="Souciet J.-L."/>
            <person name="Dujon B."/>
            <person name="Gaillardin C."/>
            <person name="Johnston M."/>
            <person name="Baret P.V."/>
            <person name="Cliften P."/>
            <person name="Sherman D.J."/>
            <person name="Weissenbach J."/>
            <person name="Westhof E."/>
            <person name="Wincker P."/>
            <person name="Jubin C."/>
            <person name="Poulain J."/>
            <person name="Barbe V."/>
            <person name="Segurens B."/>
            <person name="Artiguenave F."/>
            <person name="Anthouard V."/>
            <person name="Vacherie B."/>
            <person name="Val M.-E."/>
            <person name="Fulton R.S."/>
            <person name="Minx P."/>
            <person name="Wilson R."/>
            <person name="Durrens P."/>
            <person name="Jean G."/>
            <person name="Marck C."/>
            <person name="Martin T."/>
            <person name="Nikolski M."/>
            <person name="Rolland T."/>
            <person name="Seret M.-L."/>
            <person name="Casaregola S."/>
            <person name="Despons L."/>
            <person name="Fairhead C."/>
            <person name="Fischer G."/>
            <person name="Lafontaine I."/>
            <person name="Leh V."/>
            <person name="Lemaire M."/>
            <person name="de Montigny J."/>
            <person name="Neuveglise C."/>
            <person name="Thierry A."/>
            <person name="Blanc-Lenfle I."/>
            <person name="Bleykasten C."/>
            <person name="Diffels J."/>
            <person name="Fritsch E."/>
            <person name="Frangeul L."/>
            <person name="Goeffon A."/>
            <person name="Jauniaux N."/>
            <person name="Kachouri-Lafond R."/>
            <person name="Payen C."/>
            <person name="Potier S."/>
            <person name="Pribylova L."/>
            <person name="Ozanne C."/>
            <person name="Richard G.-F."/>
            <person name="Sacerdot C."/>
            <person name="Straub M.-L."/>
            <person name="Talla E."/>
        </authorList>
    </citation>
    <scope>NUCLEOTIDE SEQUENCE [LARGE SCALE GENOMIC DNA]</scope>
    <source>
        <strain evidence="7">ATCC 56472 / CBS 6340 / NRRL Y-8284</strain>
    </source>
</reference>
<accession>C5DDX5</accession>
<dbReference type="OMA" id="TQHITRR"/>
<evidence type="ECO:0000259" key="5">
    <source>
        <dbReference type="Pfam" id="PF25151"/>
    </source>
</evidence>
<dbReference type="Proteomes" id="UP000002036">
    <property type="component" value="Chromosome C"/>
</dbReference>
<evidence type="ECO:0000313" key="7">
    <source>
        <dbReference type="Proteomes" id="UP000002036"/>
    </source>
</evidence>
<organism evidence="6 7">
    <name type="scientific">Lachancea thermotolerans (strain ATCC 56472 / CBS 6340 / NRRL Y-8284)</name>
    <name type="common">Yeast</name>
    <name type="synonym">Kluyveromyces thermotolerans</name>
    <dbReference type="NCBI Taxonomy" id="559295"/>
    <lineage>
        <taxon>Eukaryota</taxon>
        <taxon>Fungi</taxon>
        <taxon>Dikarya</taxon>
        <taxon>Ascomycota</taxon>
        <taxon>Saccharomycotina</taxon>
        <taxon>Saccharomycetes</taxon>
        <taxon>Saccharomycetales</taxon>
        <taxon>Saccharomycetaceae</taxon>
        <taxon>Lachancea</taxon>
    </lineage>
</organism>
<dbReference type="Pfam" id="PF25151">
    <property type="entry name" value="TPR_Trm732_C"/>
    <property type="match status" value="1"/>
</dbReference>
<dbReference type="eggNOG" id="KOG1810">
    <property type="taxonomic scope" value="Eukaryota"/>
</dbReference>
<sequence length="1426" mass="161251">MSNEDGCKAIKQFLIGLKPQQVKNDTTISEKLCSCFISVITALRNENAINDSERLVLTDSISIWFLRSRQLLEMEQDQQGCSPFLQKLRTDILTIENCTFLFHYVIDYWNEGGAALANSLSDLFTKLLQLMKLVHSTAVFQETLDGWLSQVLDIPASMRVLYYLLDVFASETSMYKVLQSKPNFVADSLGLMWTESLATPIGKCVTSVLLNVYEGHYRKCKRREDLEEWFLLWEGPTLRYFQDPRISKRIEICILVPIFKSLSNNIFGQFVNRNFESEAPALIPLLKIGQELSIEEEPFDGDKLVSLKFVEELLQQDAYKLSAFELLTFSAKKSKVIAPYIYDVIKRNIHVFFVDIEVRTRNAFHSVLKHFIDRVRDSSYSLNRDFISLHAKNKFPDEQAQKLQQIDDAIDFLQWLTGFLKTQLLPGSQYQRKILSTKILKTLASSSIDPSIGQPYLDPRLRTPFPFSCKLSEDETLQRLLIDNLTDNYNDIRENCLQLLTMFAYSKTPTGTENLEAVSRKSWELLKSYKNCDGGAKLIEFLVEISDDKSTLVYVLVKELQKKIIKSGASFKEAIKTPISGYFLALSYILQKSDAIPETVTLRSIIDECISLMNNNWKVVEFALCDDPFEKNTQTQHDICEVSDPLVISYAFRSIKESAGLLAALIRLPGLTIKQLTACGELMLAQMSTIRHSGAFQSLIPSFAACCRRSNTDIPQQLQVWLEEILNRLETKTQFITRRSGGLPHIITSILGAEDNKNRPLLKVTFDKLFSIASLPVSEHEEQVDLPQVNAFNCIKALFVESSLSAACSPYVYPSLVLCLQSFTSPLWSIRNCSYMLFSALQNRLFGKAGKSVSARLFFSRFSGIREILLDQFKSSVKNSLCYQDTAEGSSLSSGMDSQIVSIFLVMTILSRLKQTPGFEGLKEFESLVIKCLGSHNWTLRQLAARTLPSMSDNTIDLAKLLLKKLTLASTNQNMMHGCILAVSELIKITMESSNSCSLPDELSQLVERGISRAITSNNCFVTANAYVGLVELLYSSGSISKTCVSSWLPKLGEHFVKLNTSYSVDGTRQLCLRSLLLFLLRHENEDNLQDVLLLGLYSPYFKVQIAAAQYICTNDKAAHVKTNAIADRLLEILFEDNAWDYVKLSVLRSLIVLEKEVDTSALMKLVISARNDELRAVALEYLGFFVDKNNSQYDYYVKHFSRDQSPFELRKSALKSLINFSKRNSDIRASFLISRFLYDDDQELRMLSASFINQCVLGLKGFRQSTTSAVTADLFFDTMESYPQLPNGFDTVILEALQRDVGTISFQKYVGAGKEDLFEVEPENQFRNTIEEASRFIGVLKCFFKESSSVQAYISTLLDELIAQISDVGISDAPLGWGSDFRIFTQIVLARKIAIEFGVEGLQKLDKLLIAVNCNPLIFEITSLV</sequence>
<dbReference type="GeneID" id="8291289"/>
<dbReference type="InterPro" id="IPR056842">
    <property type="entry name" value="THADA-like_TPR_C"/>
</dbReference>
<dbReference type="EMBL" id="CU928167">
    <property type="protein sequence ID" value="CAR21986.1"/>
    <property type="molecule type" value="Genomic_DNA"/>
</dbReference>
<comment type="similarity">
    <text evidence="1">Belongs to the THADA family.</text>
</comment>
<dbReference type="GO" id="GO:0005829">
    <property type="term" value="C:cytosol"/>
    <property type="evidence" value="ECO:0007669"/>
    <property type="project" value="TreeGrafter"/>
</dbReference>
<gene>
    <name evidence="6" type="ordered locus">KLTH0C04554g</name>
</gene>
<evidence type="ECO:0000256" key="2">
    <source>
        <dbReference type="ARBA" id="ARBA00022694"/>
    </source>
</evidence>
<proteinExistence type="inferred from homology"/>
<dbReference type="KEGG" id="lth:KLTH0C04554g"/>
<name>C5DDX5_LACTC</name>
<keyword evidence="2" id="KW-0819">tRNA processing</keyword>
<dbReference type="InterPro" id="IPR051954">
    <property type="entry name" value="tRNA_methyltransferase_THADA"/>
</dbReference>
<dbReference type="HOGENOM" id="CLU_001011_2_0_1"/>
<dbReference type="FunCoup" id="C5DDX5">
    <property type="interactions" value="38"/>
</dbReference>
<feature type="domain" description="tRNA (32-2'-O)-methyltransferase regulator THADA-like C-terminal TPR repeats region" evidence="5">
    <location>
        <begin position="831"/>
        <end position="986"/>
    </location>
</feature>
<dbReference type="InterPro" id="IPR019442">
    <property type="entry name" value="THADA/TRM732_DUF2428"/>
</dbReference>
<dbReference type="InterPro" id="IPR011989">
    <property type="entry name" value="ARM-like"/>
</dbReference>
<feature type="domain" description="tRNA (32-2'-O)-methyltransferase regulator THADA-like TPR repeats region" evidence="4">
    <location>
        <begin position="229"/>
        <end position="494"/>
    </location>
</feature>
<keyword evidence="7" id="KW-1185">Reference proteome</keyword>
<evidence type="ECO:0000259" key="3">
    <source>
        <dbReference type="Pfam" id="PF10350"/>
    </source>
</evidence>
<dbReference type="InParanoid" id="C5DDX5"/>
<dbReference type="STRING" id="559295.C5DDX5"/>
<dbReference type="PANTHER" id="PTHR14387:SF0">
    <property type="entry name" value="DUF2428 DOMAIN-CONTAINING PROTEIN"/>
    <property type="match status" value="1"/>
</dbReference>
<dbReference type="Gene3D" id="1.25.10.10">
    <property type="entry name" value="Leucine-rich Repeat Variant"/>
    <property type="match status" value="1"/>
</dbReference>
<dbReference type="GO" id="GO:0030488">
    <property type="term" value="P:tRNA methylation"/>
    <property type="evidence" value="ECO:0007669"/>
    <property type="project" value="TreeGrafter"/>
</dbReference>
<dbReference type="RefSeq" id="XP_002552424.1">
    <property type="nucleotide sequence ID" value="XM_002552378.1"/>
</dbReference>
<evidence type="ECO:0000313" key="6">
    <source>
        <dbReference type="EMBL" id="CAR21986.1"/>
    </source>
</evidence>
<dbReference type="Pfam" id="PF10350">
    <property type="entry name" value="DUF2428"/>
    <property type="match status" value="1"/>
</dbReference>
<dbReference type="Pfam" id="PF25150">
    <property type="entry name" value="TPR_Trm732"/>
    <property type="match status" value="1"/>
</dbReference>
<protein>
    <submittedName>
        <fullName evidence="6">KLTH0C04554p</fullName>
    </submittedName>
</protein>
<evidence type="ECO:0000256" key="1">
    <source>
        <dbReference type="ARBA" id="ARBA00010409"/>
    </source>
</evidence>
<dbReference type="InterPro" id="IPR016024">
    <property type="entry name" value="ARM-type_fold"/>
</dbReference>
<evidence type="ECO:0000259" key="4">
    <source>
        <dbReference type="Pfam" id="PF25150"/>
    </source>
</evidence>